<accession>A0A9W6LVC6</accession>
<evidence type="ECO:0000259" key="13">
    <source>
        <dbReference type="PROSITE" id="PS51371"/>
    </source>
</evidence>
<dbReference type="InterPro" id="IPR005170">
    <property type="entry name" value="Transptr-assoc_dom"/>
</dbReference>
<evidence type="ECO:0000256" key="5">
    <source>
        <dbReference type="ARBA" id="ARBA00022737"/>
    </source>
</evidence>
<feature type="region of interest" description="Disordered" evidence="11">
    <location>
        <begin position="442"/>
        <end position="478"/>
    </location>
</feature>
<keyword evidence="5" id="KW-0677">Repeat</keyword>
<evidence type="ECO:0000313" key="16">
    <source>
        <dbReference type="Proteomes" id="UP001142462"/>
    </source>
</evidence>
<evidence type="ECO:0000256" key="6">
    <source>
        <dbReference type="ARBA" id="ARBA00022989"/>
    </source>
</evidence>
<comment type="caution">
    <text evidence="15">The sequence shown here is derived from an EMBL/GenBank/DDBJ whole genome shotgun (WGS) entry which is preliminary data.</text>
</comment>
<evidence type="ECO:0000256" key="4">
    <source>
        <dbReference type="ARBA" id="ARBA00022692"/>
    </source>
</evidence>
<keyword evidence="6 10" id="KW-1133">Transmembrane helix</keyword>
<dbReference type="PROSITE" id="PS51846">
    <property type="entry name" value="CNNM"/>
    <property type="match status" value="1"/>
</dbReference>
<dbReference type="Pfam" id="PF01595">
    <property type="entry name" value="CNNM"/>
    <property type="match status" value="1"/>
</dbReference>
<evidence type="ECO:0000256" key="8">
    <source>
        <dbReference type="ARBA" id="ARBA00023136"/>
    </source>
</evidence>
<dbReference type="Pfam" id="PF00571">
    <property type="entry name" value="CBS"/>
    <property type="match status" value="2"/>
</dbReference>
<dbReference type="RefSeq" id="WP_271171901.1">
    <property type="nucleotide sequence ID" value="NZ_BSEJ01000001.1"/>
</dbReference>
<dbReference type="CDD" id="cd04590">
    <property type="entry name" value="CBS_pair_CorC_HlyC_assoc"/>
    <property type="match status" value="1"/>
</dbReference>
<dbReference type="InterPro" id="IPR002550">
    <property type="entry name" value="CNNM"/>
</dbReference>
<feature type="domain" description="CBS" evidence="13">
    <location>
        <begin position="202"/>
        <end position="261"/>
    </location>
</feature>
<dbReference type="SMART" id="SM00116">
    <property type="entry name" value="CBS"/>
    <property type="match status" value="2"/>
</dbReference>
<evidence type="ECO:0000313" key="15">
    <source>
        <dbReference type="EMBL" id="GLJ60176.1"/>
    </source>
</evidence>
<keyword evidence="8 10" id="KW-0472">Membrane</keyword>
<sequence length="478" mass="51032">MIETLLLIGAVVLVAVGGLMSALDAALSVSSRADLVDLATEGRNARSLAHIADDPDSHANAIGFLRVLAETGAAVFATVAFILLFDSVWWAVLATVVVMTGFSFVAVASSPRSAGRRHAEALLSWFAPLVRGVRIVLGPLVKALVVVGNAITPGGGRRSFESEDQLLSMVDEAASNDLIEADDRDLIHSVFDFTDQVVRVVMVPRTEMVTVEADATAREAMTIFLQRGMSRLPVVDGEIDDVVGVLYLKDLVLHAFREGAAWHEGTTARALARPAVFVPEQMRAETLLQQMKRDAVHVCIVVDEYGGVAGLVTLEDLIEELVGDISDEYDQPSKEIVDLPDGTFRVSASLGLDEVGELFGIELEDDDVDSIGGLLGKHIGRVPQPGDMAEVEGLILTGGTSRGRGRGIATVFVDRSSALRAVDEVRGRHPRTGELALPVTVEVPTVREPAKKSGGRKSAAKRNGGRSDDAARKDEPHD</sequence>
<dbReference type="FunFam" id="3.10.580.10:FF:000002">
    <property type="entry name" value="Magnesium/cobalt efflux protein CorC"/>
    <property type="match status" value="1"/>
</dbReference>
<evidence type="ECO:0000256" key="9">
    <source>
        <dbReference type="PROSITE-ProRule" id="PRU00703"/>
    </source>
</evidence>
<reference evidence="15" key="2">
    <citation type="submission" date="2023-01" db="EMBL/GenBank/DDBJ databases">
        <authorList>
            <person name="Sun Q."/>
            <person name="Evtushenko L."/>
        </authorList>
    </citation>
    <scope>NUCLEOTIDE SEQUENCE</scope>
    <source>
        <strain evidence="15">VKM Ac-1020</strain>
    </source>
</reference>
<dbReference type="Pfam" id="PF03471">
    <property type="entry name" value="CorC_HlyC"/>
    <property type="match status" value="1"/>
</dbReference>
<dbReference type="SMART" id="SM01091">
    <property type="entry name" value="CorC_HlyC"/>
    <property type="match status" value="1"/>
</dbReference>
<comment type="similarity">
    <text evidence="2">Belongs to the UPF0053 family.</text>
</comment>
<dbReference type="InterPro" id="IPR044751">
    <property type="entry name" value="Ion_transp-like_CBS"/>
</dbReference>
<evidence type="ECO:0000256" key="11">
    <source>
        <dbReference type="SAM" id="MobiDB-lite"/>
    </source>
</evidence>
<dbReference type="Gene3D" id="3.10.580.10">
    <property type="entry name" value="CBS-domain"/>
    <property type="match status" value="1"/>
</dbReference>
<dbReference type="InterPro" id="IPR046342">
    <property type="entry name" value="CBS_dom_sf"/>
</dbReference>
<feature type="domain" description="CNNM transmembrane" evidence="14">
    <location>
        <begin position="1"/>
        <end position="183"/>
    </location>
</feature>
<evidence type="ECO:0000256" key="2">
    <source>
        <dbReference type="ARBA" id="ARBA00006337"/>
    </source>
</evidence>
<dbReference type="SUPFAM" id="SSF56176">
    <property type="entry name" value="FAD-binding/transporter-associated domain-like"/>
    <property type="match status" value="1"/>
</dbReference>
<dbReference type="GO" id="GO:0050660">
    <property type="term" value="F:flavin adenine dinucleotide binding"/>
    <property type="evidence" value="ECO:0007669"/>
    <property type="project" value="InterPro"/>
</dbReference>
<feature type="domain" description="CBS" evidence="13">
    <location>
        <begin position="271"/>
        <end position="328"/>
    </location>
</feature>
<dbReference type="PROSITE" id="PS51371">
    <property type="entry name" value="CBS"/>
    <property type="match status" value="2"/>
</dbReference>
<evidence type="ECO:0000256" key="10">
    <source>
        <dbReference type="PROSITE-ProRule" id="PRU01193"/>
    </source>
</evidence>
<feature type="transmembrane region" description="Helical" evidence="12">
    <location>
        <begin position="88"/>
        <end position="108"/>
    </location>
</feature>
<organism evidence="15 16">
    <name type="scientific">Microbacterium barkeri</name>
    <dbReference type="NCBI Taxonomy" id="33917"/>
    <lineage>
        <taxon>Bacteria</taxon>
        <taxon>Bacillati</taxon>
        <taxon>Actinomycetota</taxon>
        <taxon>Actinomycetes</taxon>
        <taxon>Micrococcales</taxon>
        <taxon>Microbacteriaceae</taxon>
        <taxon>Microbacterium</taxon>
    </lineage>
</organism>
<evidence type="ECO:0000256" key="12">
    <source>
        <dbReference type="SAM" id="Phobius"/>
    </source>
</evidence>
<dbReference type="InterPro" id="IPR000644">
    <property type="entry name" value="CBS_dom"/>
</dbReference>
<evidence type="ECO:0000256" key="1">
    <source>
        <dbReference type="ARBA" id="ARBA00004651"/>
    </source>
</evidence>
<evidence type="ECO:0000256" key="3">
    <source>
        <dbReference type="ARBA" id="ARBA00022475"/>
    </source>
</evidence>
<dbReference type="SUPFAM" id="SSF54631">
    <property type="entry name" value="CBS-domain pair"/>
    <property type="match status" value="1"/>
</dbReference>
<proteinExistence type="inferred from homology"/>
<reference evidence="15" key="1">
    <citation type="journal article" date="2014" name="Int. J. Syst. Evol. Microbiol.">
        <title>Complete genome sequence of Corynebacterium casei LMG S-19264T (=DSM 44701T), isolated from a smear-ripened cheese.</title>
        <authorList>
            <consortium name="US DOE Joint Genome Institute (JGI-PGF)"/>
            <person name="Walter F."/>
            <person name="Albersmeier A."/>
            <person name="Kalinowski J."/>
            <person name="Ruckert C."/>
        </authorList>
    </citation>
    <scope>NUCLEOTIDE SEQUENCE</scope>
    <source>
        <strain evidence="15">VKM Ac-1020</strain>
    </source>
</reference>
<evidence type="ECO:0000259" key="14">
    <source>
        <dbReference type="PROSITE" id="PS51846"/>
    </source>
</evidence>
<dbReference type="InterPro" id="IPR016169">
    <property type="entry name" value="FAD-bd_PCMH_sub2"/>
</dbReference>
<dbReference type="Proteomes" id="UP001142462">
    <property type="component" value="Unassembled WGS sequence"/>
</dbReference>
<dbReference type="GO" id="GO:0005886">
    <property type="term" value="C:plasma membrane"/>
    <property type="evidence" value="ECO:0007669"/>
    <property type="project" value="UniProtKB-SubCell"/>
</dbReference>
<keyword evidence="16" id="KW-1185">Reference proteome</keyword>
<keyword evidence="7 9" id="KW-0129">CBS domain</keyword>
<name>A0A9W6LVC6_9MICO</name>
<comment type="subcellular location">
    <subcellularLocation>
        <location evidence="1">Cell membrane</location>
        <topology evidence="1">Multi-pass membrane protein</topology>
    </subcellularLocation>
</comment>
<dbReference type="AlphaFoldDB" id="A0A9W6LVC6"/>
<dbReference type="PANTHER" id="PTHR22777:SF32">
    <property type="entry name" value="UPF0053 INNER MEMBRANE PROTEIN YFJD"/>
    <property type="match status" value="1"/>
</dbReference>
<dbReference type="Gene3D" id="3.30.465.10">
    <property type="match status" value="1"/>
</dbReference>
<dbReference type="InterPro" id="IPR036318">
    <property type="entry name" value="FAD-bd_PCMH-like_sf"/>
</dbReference>
<keyword evidence="3" id="KW-1003">Cell membrane</keyword>
<gene>
    <name evidence="15" type="ORF">GCM10017576_03050</name>
</gene>
<feature type="compositionally biased region" description="Basic and acidic residues" evidence="11">
    <location>
        <begin position="465"/>
        <end position="478"/>
    </location>
</feature>
<dbReference type="PANTHER" id="PTHR22777">
    <property type="entry name" value="HEMOLYSIN-RELATED"/>
    <property type="match status" value="1"/>
</dbReference>
<feature type="compositionally biased region" description="Basic residues" evidence="11">
    <location>
        <begin position="453"/>
        <end position="464"/>
    </location>
</feature>
<keyword evidence="4 10" id="KW-0812">Transmembrane</keyword>
<evidence type="ECO:0000256" key="7">
    <source>
        <dbReference type="ARBA" id="ARBA00023122"/>
    </source>
</evidence>
<dbReference type="EMBL" id="BSEJ01000001">
    <property type="protein sequence ID" value="GLJ60176.1"/>
    <property type="molecule type" value="Genomic_DNA"/>
</dbReference>
<protein>
    <submittedName>
        <fullName evidence="15">UPF0053 protein</fullName>
    </submittedName>
</protein>